<evidence type="ECO:0000256" key="1">
    <source>
        <dbReference type="SAM" id="Coils"/>
    </source>
</evidence>
<dbReference type="Proteomes" id="UP000593836">
    <property type="component" value="Chromosome"/>
</dbReference>
<protein>
    <submittedName>
        <fullName evidence="2">Uncharacterized protein</fullName>
    </submittedName>
</protein>
<feature type="coiled-coil region" evidence="1">
    <location>
        <begin position="335"/>
        <end position="386"/>
    </location>
</feature>
<evidence type="ECO:0000313" key="2">
    <source>
        <dbReference type="EMBL" id="QOY55712.1"/>
    </source>
</evidence>
<keyword evidence="1" id="KW-0175">Coiled coil</keyword>
<reference evidence="2 3" key="1">
    <citation type="submission" date="2020-05" db="EMBL/GenBank/DDBJ databases">
        <title>Sulfurimonas marisnigri, sp. nov., and Sulfurimonas baltica, sp. nov., manganese oxide reducing chemolithoautotrophs of the class Epsilonproteobacteria isolated from the pelagic redoxclines of the Black and Baltic Seas and emended description of the genus Sulfurimonas.</title>
        <authorList>
            <person name="Henkel J.V."/>
            <person name="Laudan C."/>
            <person name="Werner J."/>
            <person name="Neu T."/>
            <person name="Plewe S."/>
            <person name="Sproer C."/>
            <person name="Bunk B."/>
            <person name="Schulz-Vogt H.N."/>
        </authorList>
    </citation>
    <scope>NUCLEOTIDE SEQUENCE [LARGE SCALE GENOMIC DNA]</scope>
    <source>
        <strain evidence="2 3">SoZ1</strain>
    </source>
</reference>
<name>A0A7S7M232_9BACT</name>
<dbReference type="KEGG" id="smas:HUE87_05665"/>
<proteinExistence type="predicted"/>
<feature type="coiled-coil region" evidence="1">
    <location>
        <begin position="582"/>
        <end position="655"/>
    </location>
</feature>
<gene>
    <name evidence="2" type="ORF">HUE87_05665</name>
</gene>
<feature type="coiled-coil region" evidence="1">
    <location>
        <begin position="449"/>
        <end position="551"/>
    </location>
</feature>
<dbReference type="RefSeq" id="WP_194367750.1">
    <property type="nucleotide sequence ID" value="NZ_CP054493.1"/>
</dbReference>
<keyword evidence="3" id="KW-1185">Reference proteome</keyword>
<sequence>MLTKIVLLNCAKYEQGIITINDVESIQIVGRNNLGKTTLISVLNFLYLPSQKDWNFDHTPKETLNFYFKKLDKNYILFEIYKDGYFCILMKRGLNNDLEYYKIDSSYDEIKDKIIQNSKLLKFESIQENLLGNISKLDNKKYKTLLYGHSKRDKTVLWLKENKQNVFSRVYRYLLDITQIDNYAVKESLLVSDNREKIKREFTNIDNDNIQSMQKQQRVIERLKNIKEEFTYFKNIVSEFIVKSSVLVQSYSDFLSLYQAEKKELEDIVLSSSRIIEHIEKEKILPLKNNIEKIGIEKGTIESDLKHQSISLDKELKTKEKILKYDDIGLLRIAQENLNSEMDKKKYDLEQIKQENYTLEMIDGLINSTKIKQVKLSKQIENYENLLIHHISEDVDAKRIISSVLSKDVLELDKRNIIEIVRSISDGSLKLFDGEIDISSIKAVDFITIESLMQELKQVELSIEKYAKVKNNIENYNGIKAEIQRLEKEISLIVNQIKEISTLPDILNKITSLEEDGKSLTLRLSEITSKADENKQNLEAAELLVQNEQDKEQISKERLAVLNAYHMNFKDELEELENINIENSSDKTIDELAEEIKTLRKELNKLNDAKNSTFRDLKHILQKEHAIENDFIKEVEEEIDTIKDKENTVSELIQNITNEISAPTKTFLRELEDFEKYIVSANTAFKKYKVSNIQTIEIKLVKNENIIYDLKQIADIKKDDLFDFDENKTSSYEEQINILKGYISKSKVFTLSDLFDVAFVINGKVANLNKQIESTGTDKILKIMLFILIIKNIIIQDEDNKLVVYVDELSAVDDDNSAELIRICKENNLIPIFASPDKKINIQKYYDLQELSNGQIVVDENRAILWEK</sequence>
<dbReference type="AlphaFoldDB" id="A0A7S7M232"/>
<evidence type="ECO:0000313" key="3">
    <source>
        <dbReference type="Proteomes" id="UP000593836"/>
    </source>
</evidence>
<dbReference type="SUPFAM" id="SSF52540">
    <property type="entry name" value="P-loop containing nucleoside triphosphate hydrolases"/>
    <property type="match status" value="1"/>
</dbReference>
<organism evidence="2 3">
    <name type="scientific">Candidatus Sulfurimonas marisnigri</name>
    <dbReference type="NCBI Taxonomy" id="2740405"/>
    <lineage>
        <taxon>Bacteria</taxon>
        <taxon>Pseudomonadati</taxon>
        <taxon>Campylobacterota</taxon>
        <taxon>Epsilonproteobacteria</taxon>
        <taxon>Campylobacterales</taxon>
        <taxon>Sulfurimonadaceae</taxon>
        <taxon>Sulfurimonas</taxon>
    </lineage>
</organism>
<dbReference type="InterPro" id="IPR027417">
    <property type="entry name" value="P-loop_NTPase"/>
</dbReference>
<dbReference type="EMBL" id="CP054493">
    <property type="protein sequence ID" value="QOY55712.1"/>
    <property type="molecule type" value="Genomic_DNA"/>
</dbReference>
<accession>A0A7S7M232</accession>